<keyword evidence="4" id="KW-1185">Reference proteome</keyword>
<comment type="caution">
    <text evidence="3">The sequence shown here is derived from an EMBL/GenBank/DDBJ whole genome shotgun (WGS) entry which is preliminary data.</text>
</comment>
<dbReference type="SUPFAM" id="SSF53335">
    <property type="entry name" value="S-adenosyl-L-methionine-dependent methyltransferases"/>
    <property type="match status" value="1"/>
</dbReference>
<organism evidence="3 4">
    <name type="scientific">Rotaria magnacalcarata</name>
    <dbReference type="NCBI Taxonomy" id="392030"/>
    <lineage>
        <taxon>Eukaryota</taxon>
        <taxon>Metazoa</taxon>
        <taxon>Spiralia</taxon>
        <taxon>Gnathifera</taxon>
        <taxon>Rotifera</taxon>
        <taxon>Eurotatoria</taxon>
        <taxon>Bdelloidea</taxon>
        <taxon>Philodinida</taxon>
        <taxon>Philodinidae</taxon>
        <taxon>Rotaria</taxon>
    </lineage>
</organism>
<sequence length="201" mass="22864">MRDLNTEVALACYKIQVDGLWPEESPLLLKSYLEFSIKHQLNNSQQTIQILDVGCDIGELLARLIEQNDKAMCKICKQRLNSITVGAHVSVTIQNACATKLPFESNMSDIVLNRHMLHSVTKSVIRDIRKECYHVLEPDEIIHSVAEDIEMIYTSINDDGKIEEQHQLWSKGIYKTGAELGVDLRIGRKLPTTINHHDFIV</sequence>
<evidence type="ECO:0000313" key="2">
    <source>
        <dbReference type="EMBL" id="CAF4156608.1"/>
    </source>
</evidence>
<dbReference type="InterPro" id="IPR029063">
    <property type="entry name" value="SAM-dependent_MTases_sf"/>
</dbReference>
<proteinExistence type="predicted"/>
<dbReference type="Proteomes" id="UP000663842">
    <property type="component" value="Unassembled WGS sequence"/>
</dbReference>
<feature type="domain" description="Methyltransferase" evidence="1">
    <location>
        <begin position="50"/>
        <end position="139"/>
    </location>
</feature>
<accession>A0A820MJQ4</accession>
<protein>
    <recommendedName>
        <fullName evidence="1">Methyltransferase domain-containing protein</fullName>
    </recommendedName>
</protein>
<dbReference type="AlphaFoldDB" id="A0A820MJQ4"/>
<evidence type="ECO:0000259" key="1">
    <source>
        <dbReference type="Pfam" id="PF13649"/>
    </source>
</evidence>
<name>A0A820MJQ4_9BILA</name>
<evidence type="ECO:0000313" key="4">
    <source>
        <dbReference type="Proteomes" id="UP000663866"/>
    </source>
</evidence>
<gene>
    <name evidence="3" type="ORF">OVN521_LOCUS33585</name>
    <name evidence="2" type="ORF">UXM345_LOCUS25441</name>
</gene>
<reference evidence="3" key="1">
    <citation type="submission" date="2021-02" db="EMBL/GenBank/DDBJ databases">
        <authorList>
            <person name="Nowell W R."/>
        </authorList>
    </citation>
    <scope>NUCLEOTIDE SEQUENCE</scope>
</reference>
<dbReference type="Proteomes" id="UP000663866">
    <property type="component" value="Unassembled WGS sequence"/>
</dbReference>
<dbReference type="EMBL" id="CAJOBF010004895">
    <property type="protein sequence ID" value="CAF4156608.1"/>
    <property type="molecule type" value="Genomic_DNA"/>
</dbReference>
<dbReference type="EMBL" id="CAJOBG010037049">
    <property type="protein sequence ID" value="CAF4375271.1"/>
    <property type="molecule type" value="Genomic_DNA"/>
</dbReference>
<dbReference type="Gene3D" id="3.40.50.150">
    <property type="entry name" value="Vaccinia Virus protein VP39"/>
    <property type="match status" value="1"/>
</dbReference>
<dbReference type="Pfam" id="PF13649">
    <property type="entry name" value="Methyltransf_25"/>
    <property type="match status" value="1"/>
</dbReference>
<dbReference type="InterPro" id="IPR041698">
    <property type="entry name" value="Methyltransf_25"/>
</dbReference>
<evidence type="ECO:0000313" key="3">
    <source>
        <dbReference type="EMBL" id="CAF4375271.1"/>
    </source>
</evidence>